<feature type="signal peptide" evidence="2">
    <location>
        <begin position="1"/>
        <end position="20"/>
    </location>
</feature>
<feature type="chain" id="PRO_5032314881" evidence="2">
    <location>
        <begin position="21"/>
        <end position="191"/>
    </location>
</feature>
<dbReference type="KEGG" id="vct:JV59_17010"/>
<evidence type="ECO:0000256" key="2">
    <source>
        <dbReference type="SAM" id="SignalP"/>
    </source>
</evidence>
<proteinExistence type="predicted"/>
<feature type="compositionally biased region" description="Gly residues" evidence="1">
    <location>
        <begin position="179"/>
        <end position="191"/>
    </location>
</feature>
<dbReference type="EMBL" id="JXXR01000010">
    <property type="protein sequence ID" value="KJY73961.1"/>
    <property type="molecule type" value="Genomic_DNA"/>
</dbReference>
<sequence>MKNRIWMLIASLAFSAQTMAEETPNVACSDLDAVQASLDSATDLTSTLTSLLTSCPDQTTDILSLAAQSHSDDSLAVLEAATQSLAPEQIAKATAIVVSHANPDAYEQLIQQAVFSAPDYAQDIVDAVAELNLLDPTDILIAAISGGADPALISEPTAAGIATAPPLAVNPGATTALGTGNGSGGGTASPN</sequence>
<keyword evidence="2" id="KW-0732">Signal</keyword>
<gene>
    <name evidence="3" type="ORF">TW71_09635</name>
</gene>
<dbReference type="AlphaFoldDB" id="A0A837G9I4"/>
<name>A0A837G9I4_9VIBR</name>
<accession>A0A837G9I4</accession>
<feature type="region of interest" description="Disordered" evidence="1">
    <location>
        <begin position="172"/>
        <end position="191"/>
    </location>
</feature>
<protein>
    <submittedName>
        <fullName evidence="3">Uncharacterized protein</fullName>
    </submittedName>
</protein>
<evidence type="ECO:0000256" key="1">
    <source>
        <dbReference type="SAM" id="MobiDB-lite"/>
    </source>
</evidence>
<comment type="caution">
    <text evidence="3">The sequence shown here is derived from an EMBL/GenBank/DDBJ whole genome shotgun (WGS) entry which is preliminary data.</text>
</comment>
<evidence type="ECO:0000313" key="3">
    <source>
        <dbReference type="EMBL" id="KJY73961.1"/>
    </source>
</evidence>
<organism evidence="3">
    <name type="scientific">Vibrio coralliilyticus</name>
    <dbReference type="NCBI Taxonomy" id="190893"/>
    <lineage>
        <taxon>Bacteria</taxon>
        <taxon>Pseudomonadati</taxon>
        <taxon>Pseudomonadota</taxon>
        <taxon>Gammaproteobacteria</taxon>
        <taxon>Vibrionales</taxon>
        <taxon>Vibrionaceae</taxon>
        <taxon>Vibrio</taxon>
    </lineage>
</organism>
<reference evidence="3" key="1">
    <citation type="journal article" date="2015" name="BMC Genomics">
        <title>Genome mining reveals unlocked bioactive potential of marine Gram-negative bacteria.</title>
        <authorList>
            <person name="Machado H."/>
            <person name="Sonnenschein E.C."/>
            <person name="Melchiorsen J."/>
            <person name="Gram L."/>
        </authorList>
    </citation>
    <scope>NUCLEOTIDE SEQUENCE</scope>
    <source>
        <strain evidence="3">S2052</strain>
    </source>
</reference>